<name>A0A9D1UPI6_9FIRM</name>
<evidence type="ECO:0000256" key="1">
    <source>
        <dbReference type="ARBA" id="ARBA00004202"/>
    </source>
</evidence>
<dbReference type="SMART" id="SM00382">
    <property type="entry name" value="AAA"/>
    <property type="match status" value="1"/>
</dbReference>
<dbReference type="GO" id="GO:0005524">
    <property type="term" value="F:ATP binding"/>
    <property type="evidence" value="ECO:0007669"/>
    <property type="project" value="UniProtKB-UniRule"/>
</dbReference>
<dbReference type="FunFam" id="3.40.50.300:FF:000224">
    <property type="entry name" value="Energy-coupling factor transporter ATP-binding protein EcfA"/>
    <property type="match status" value="1"/>
</dbReference>
<evidence type="ECO:0000256" key="9">
    <source>
        <dbReference type="ARBA" id="ARBA00025157"/>
    </source>
</evidence>
<dbReference type="PANTHER" id="PTHR43553:SF24">
    <property type="entry name" value="ENERGY-COUPLING FACTOR TRANSPORTER ATP-BINDING PROTEIN ECFA1"/>
    <property type="match status" value="1"/>
</dbReference>
<gene>
    <name evidence="12" type="ORF">H9868_06770</name>
</gene>
<reference evidence="12" key="2">
    <citation type="submission" date="2021-04" db="EMBL/GenBank/DDBJ databases">
        <authorList>
            <person name="Gilroy R."/>
        </authorList>
    </citation>
    <scope>NUCLEOTIDE SEQUENCE</scope>
    <source>
        <strain evidence="12">ChiGjej6B6-1540</strain>
    </source>
</reference>
<dbReference type="InterPro" id="IPR003593">
    <property type="entry name" value="AAA+_ATPase"/>
</dbReference>
<dbReference type="GO" id="GO:0043190">
    <property type="term" value="C:ATP-binding cassette (ABC) transporter complex"/>
    <property type="evidence" value="ECO:0007669"/>
    <property type="project" value="TreeGrafter"/>
</dbReference>
<dbReference type="PROSITE" id="PS00211">
    <property type="entry name" value="ABC_TRANSPORTER_1"/>
    <property type="match status" value="1"/>
</dbReference>
<dbReference type="PROSITE" id="PS50893">
    <property type="entry name" value="ABC_TRANSPORTER_2"/>
    <property type="match status" value="1"/>
</dbReference>
<evidence type="ECO:0000256" key="6">
    <source>
        <dbReference type="ARBA" id="ARBA00022840"/>
    </source>
</evidence>
<dbReference type="CDD" id="cd03225">
    <property type="entry name" value="ABC_cobalt_CbiO_domain1"/>
    <property type="match status" value="1"/>
</dbReference>
<dbReference type="GO" id="GO:0042626">
    <property type="term" value="F:ATPase-coupled transmembrane transporter activity"/>
    <property type="evidence" value="ECO:0007669"/>
    <property type="project" value="TreeGrafter"/>
</dbReference>
<dbReference type="EMBL" id="DXGA01000144">
    <property type="protein sequence ID" value="HIW94231.1"/>
    <property type="molecule type" value="Genomic_DNA"/>
</dbReference>
<proteinExistence type="inferred from homology"/>
<dbReference type="PANTHER" id="PTHR43553">
    <property type="entry name" value="HEAVY METAL TRANSPORTER"/>
    <property type="match status" value="1"/>
</dbReference>
<keyword evidence="8 10" id="KW-0472">Membrane</keyword>
<sequence length="284" mass="31193">MEGSEYAIEARNLTYAYEDGTLALDGVNLKARRGKVTGILGGNGAGKSTLFLNLNGVLRPKSGTVLVDDTPVRYDKKGLMDLRRRVGIVFQDPDDQLFSADVYRDISFGPVNLGLGTEEVRRRVEWAMERTGVTALRDKPTHALSYGQKKRVAIAGVLAMEPQVVILDEPTAGLDPQGVGEIMRLIAELRDGLGITFLIATHDMDIVPLYCDRAYLLSGGRVTGEGTVEELLTQPELLRENHLRLPRIAHLMEILRDVDGLDADRSAATISAARREIKRILGTE</sequence>
<feature type="domain" description="ABC transporter" evidence="11">
    <location>
        <begin position="8"/>
        <end position="244"/>
    </location>
</feature>
<dbReference type="Pfam" id="PF00005">
    <property type="entry name" value="ABC_tran"/>
    <property type="match status" value="1"/>
</dbReference>
<evidence type="ECO:0000256" key="4">
    <source>
        <dbReference type="ARBA" id="ARBA00022475"/>
    </source>
</evidence>
<dbReference type="AlphaFoldDB" id="A0A9D1UPI6"/>
<evidence type="ECO:0000256" key="3">
    <source>
        <dbReference type="ARBA" id="ARBA00022448"/>
    </source>
</evidence>
<keyword evidence="3 10" id="KW-0813">Transport</keyword>
<organism evidence="12 13">
    <name type="scientific">Candidatus Flavonifractor merdipullorum</name>
    <dbReference type="NCBI Taxonomy" id="2838590"/>
    <lineage>
        <taxon>Bacteria</taxon>
        <taxon>Bacillati</taxon>
        <taxon>Bacillota</taxon>
        <taxon>Clostridia</taxon>
        <taxon>Eubacteriales</taxon>
        <taxon>Oscillospiraceae</taxon>
        <taxon>Flavonifractor</taxon>
    </lineage>
</organism>
<comment type="subcellular location">
    <subcellularLocation>
        <location evidence="1 10">Cell membrane</location>
        <topology evidence="1 10">Peripheral membrane protein</topology>
    </subcellularLocation>
</comment>
<dbReference type="SUPFAM" id="SSF52540">
    <property type="entry name" value="P-loop containing nucleoside triphosphate hydrolases"/>
    <property type="match status" value="1"/>
</dbReference>
<dbReference type="InterPro" id="IPR027417">
    <property type="entry name" value="P-loop_NTPase"/>
</dbReference>
<keyword evidence="7" id="KW-1278">Translocase</keyword>
<dbReference type="InterPro" id="IPR003439">
    <property type="entry name" value="ABC_transporter-like_ATP-bd"/>
</dbReference>
<evidence type="ECO:0000313" key="12">
    <source>
        <dbReference type="EMBL" id="HIW94231.1"/>
    </source>
</evidence>
<protein>
    <recommendedName>
        <fullName evidence="10">ABC transporter ATP-binding protein</fullName>
    </recommendedName>
</protein>
<dbReference type="NCBIfam" id="TIGR01166">
    <property type="entry name" value="cbiO"/>
    <property type="match status" value="1"/>
</dbReference>
<evidence type="ECO:0000256" key="2">
    <source>
        <dbReference type="ARBA" id="ARBA00005417"/>
    </source>
</evidence>
<reference evidence="12" key="1">
    <citation type="journal article" date="2021" name="PeerJ">
        <title>Extensive microbial diversity within the chicken gut microbiome revealed by metagenomics and culture.</title>
        <authorList>
            <person name="Gilroy R."/>
            <person name="Ravi A."/>
            <person name="Getino M."/>
            <person name="Pursley I."/>
            <person name="Horton D.L."/>
            <person name="Alikhan N.F."/>
            <person name="Baker D."/>
            <person name="Gharbi K."/>
            <person name="Hall N."/>
            <person name="Watson M."/>
            <person name="Adriaenssens E.M."/>
            <person name="Foster-Nyarko E."/>
            <person name="Jarju S."/>
            <person name="Secka A."/>
            <person name="Antonio M."/>
            <person name="Oren A."/>
            <person name="Chaudhuri R.R."/>
            <person name="La Ragione R."/>
            <person name="Hildebrand F."/>
            <person name="Pallen M.J."/>
        </authorList>
    </citation>
    <scope>NUCLEOTIDE SEQUENCE</scope>
    <source>
        <strain evidence="12">ChiGjej6B6-1540</strain>
    </source>
</reference>
<comment type="function">
    <text evidence="9">Probably part of an ABC transporter complex. Responsible for energy coupling to the transport system.</text>
</comment>
<comment type="function">
    <text evidence="10">Part of an ABC transporter complex. Responsible for energy coupling to the transport system.</text>
</comment>
<dbReference type="GO" id="GO:0016887">
    <property type="term" value="F:ATP hydrolysis activity"/>
    <property type="evidence" value="ECO:0007669"/>
    <property type="project" value="InterPro"/>
</dbReference>
<dbReference type="Proteomes" id="UP000824192">
    <property type="component" value="Unassembled WGS sequence"/>
</dbReference>
<accession>A0A9D1UPI6</accession>
<evidence type="ECO:0000256" key="8">
    <source>
        <dbReference type="ARBA" id="ARBA00023136"/>
    </source>
</evidence>
<evidence type="ECO:0000313" key="13">
    <source>
        <dbReference type="Proteomes" id="UP000824192"/>
    </source>
</evidence>
<comment type="similarity">
    <text evidence="2 10">Belongs to the ABC transporter superfamily.</text>
</comment>
<evidence type="ECO:0000259" key="11">
    <source>
        <dbReference type="PROSITE" id="PS50893"/>
    </source>
</evidence>
<keyword evidence="4 10" id="KW-1003">Cell membrane</keyword>
<dbReference type="GO" id="GO:0006824">
    <property type="term" value="P:cobalt ion transport"/>
    <property type="evidence" value="ECO:0007669"/>
    <property type="project" value="InterPro"/>
</dbReference>
<keyword evidence="6 10" id="KW-0067">ATP-binding</keyword>
<dbReference type="Gene3D" id="3.40.50.300">
    <property type="entry name" value="P-loop containing nucleotide triphosphate hydrolases"/>
    <property type="match status" value="1"/>
</dbReference>
<dbReference type="InterPro" id="IPR017871">
    <property type="entry name" value="ABC_transporter-like_CS"/>
</dbReference>
<evidence type="ECO:0000256" key="10">
    <source>
        <dbReference type="RuleBase" id="RU364103"/>
    </source>
</evidence>
<evidence type="ECO:0000256" key="5">
    <source>
        <dbReference type="ARBA" id="ARBA00022741"/>
    </source>
</evidence>
<dbReference type="InterPro" id="IPR015856">
    <property type="entry name" value="ABC_transpr_CbiO/EcfA_su"/>
</dbReference>
<dbReference type="InterPro" id="IPR005876">
    <property type="entry name" value="Co_trans_ATP-bd"/>
</dbReference>
<comment type="caution">
    <text evidence="12">The sequence shown here is derived from an EMBL/GenBank/DDBJ whole genome shotgun (WGS) entry which is preliminary data.</text>
</comment>
<dbReference type="InterPro" id="IPR050095">
    <property type="entry name" value="ECF_ABC_transporter_ATP-bd"/>
</dbReference>
<keyword evidence="5 10" id="KW-0547">Nucleotide-binding</keyword>
<evidence type="ECO:0000256" key="7">
    <source>
        <dbReference type="ARBA" id="ARBA00022967"/>
    </source>
</evidence>